<feature type="domain" description="KIB1-4 beta-propeller" evidence="1">
    <location>
        <begin position="149"/>
        <end position="421"/>
    </location>
</feature>
<dbReference type="InterPro" id="IPR005174">
    <property type="entry name" value="KIB1-4_b-propeller"/>
</dbReference>
<dbReference type="InterPro" id="IPR050942">
    <property type="entry name" value="F-box_BR-signaling"/>
</dbReference>
<keyword evidence="3" id="KW-1185">Reference proteome</keyword>
<accession>A0AA88VPQ6</accession>
<organism evidence="2 3">
    <name type="scientific">Escallonia herrerae</name>
    <dbReference type="NCBI Taxonomy" id="1293975"/>
    <lineage>
        <taxon>Eukaryota</taxon>
        <taxon>Viridiplantae</taxon>
        <taxon>Streptophyta</taxon>
        <taxon>Embryophyta</taxon>
        <taxon>Tracheophyta</taxon>
        <taxon>Spermatophyta</taxon>
        <taxon>Magnoliopsida</taxon>
        <taxon>eudicotyledons</taxon>
        <taxon>Gunneridae</taxon>
        <taxon>Pentapetalae</taxon>
        <taxon>asterids</taxon>
        <taxon>campanulids</taxon>
        <taxon>Escalloniales</taxon>
        <taxon>Escalloniaceae</taxon>
        <taxon>Escallonia</taxon>
    </lineage>
</organism>
<dbReference type="Pfam" id="PF03478">
    <property type="entry name" value="Beta-prop_KIB1-4"/>
    <property type="match status" value="1"/>
</dbReference>
<evidence type="ECO:0000313" key="2">
    <source>
        <dbReference type="EMBL" id="KAK3011493.1"/>
    </source>
</evidence>
<gene>
    <name evidence="2" type="ORF">RJ639_012498</name>
</gene>
<evidence type="ECO:0000313" key="3">
    <source>
        <dbReference type="Proteomes" id="UP001188597"/>
    </source>
</evidence>
<dbReference type="EMBL" id="JAVXUP010001452">
    <property type="protein sequence ID" value="KAK3011493.1"/>
    <property type="molecule type" value="Genomic_DNA"/>
</dbReference>
<comment type="caution">
    <text evidence="2">The sequence shown here is derived from an EMBL/GenBank/DDBJ whole genome shotgun (WGS) entry which is preliminary data.</text>
</comment>
<dbReference type="AlphaFoldDB" id="A0AA88VPQ6"/>
<dbReference type="PANTHER" id="PTHR44259">
    <property type="entry name" value="OS07G0183000 PROTEIN-RELATED"/>
    <property type="match status" value="1"/>
</dbReference>
<evidence type="ECO:0000259" key="1">
    <source>
        <dbReference type="Pfam" id="PF03478"/>
    </source>
</evidence>
<name>A0AA88VPQ6_9ASTE</name>
<reference evidence="2" key="1">
    <citation type="submission" date="2022-12" db="EMBL/GenBank/DDBJ databases">
        <title>Draft genome assemblies for two species of Escallonia (Escalloniales).</title>
        <authorList>
            <person name="Chanderbali A."/>
            <person name="Dervinis C."/>
            <person name="Anghel I."/>
            <person name="Soltis D."/>
            <person name="Soltis P."/>
            <person name="Zapata F."/>
        </authorList>
    </citation>
    <scope>NUCLEOTIDE SEQUENCE</scope>
    <source>
        <strain evidence="2">UCBG64.0493</strain>
        <tissue evidence="2">Leaf</tissue>
    </source>
</reference>
<protein>
    <recommendedName>
        <fullName evidence="1">KIB1-4 beta-propeller domain-containing protein</fullName>
    </recommendedName>
</protein>
<dbReference type="Proteomes" id="UP001188597">
    <property type="component" value="Unassembled WGS sequence"/>
</dbReference>
<proteinExistence type="predicted"/>
<sequence length="449" mass="51595">MLSALKLRTYYKLLLVTLLNQKRGSLPQACRHDRSIATSDVILPQLHQFWKLFRYPPASSFALDLLNLDLLAIYAFGGYNGSKMILTLALAHGWLKNDAQYAADLLRCGNVCTTWRAPAMEIYRDFFTKRPPLLLIPNNDEEGNQIMLDMTSKDVYKVHLPEARGCWIHGAINGWLVTLGLDSSHDIHLLNPFTRAQFLLPPRSALQYHQLDDDTPLKTGFIKRAMLTSTPFDPDCVVLIIYSRQNCIAFCRIGDEKWTNLAKPNIPFFDFIFYKGQFYAMDNLGNFLKFELDLDHEATPLATAARPHCEQRYMVESLSGDLLLVLKYFSWESDDNDIQEDPFTVLYDTDLFEVFKWNMDKKEWREINNLGDEALFLGHNGAISVSATKTKGCKGNCIHFIDDYSEGYFQNQNGCNDIGEFDLGRKCIEELYPSFKIWTSPFHWITPDV</sequence>